<feature type="transmembrane region" description="Helical" evidence="1">
    <location>
        <begin position="136"/>
        <end position="156"/>
    </location>
</feature>
<evidence type="ECO:0000313" key="2">
    <source>
        <dbReference type="EMBL" id="AKF04212.1"/>
    </source>
</evidence>
<evidence type="ECO:0000313" key="3">
    <source>
        <dbReference type="Proteomes" id="UP000034883"/>
    </source>
</evidence>
<dbReference type="Proteomes" id="UP000034883">
    <property type="component" value="Chromosome"/>
</dbReference>
<name>A0A0F6W0B6_9BACT</name>
<keyword evidence="1" id="KW-0812">Transmembrane</keyword>
<reference evidence="2 3" key="1">
    <citation type="submission" date="2015-03" db="EMBL/GenBank/DDBJ databases">
        <title>Genome assembly of Sandaracinus amylolyticus DSM 53668.</title>
        <authorList>
            <person name="Sharma G."/>
            <person name="Subramanian S."/>
        </authorList>
    </citation>
    <scope>NUCLEOTIDE SEQUENCE [LARGE SCALE GENOMIC DNA]</scope>
    <source>
        <strain evidence="2 3">DSM 53668</strain>
    </source>
</reference>
<accession>A0A0F6W0B6</accession>
<keyword evidence="1" id="KW-1133">Transmembrane helix</keyword>
<dbReference type="EMBL" id="CP011125">
    <property type="protein sequence ID" value="AKF04212.1"/>
    <property type="molecule type" value="Genomic_DNA"/>
</dbReference>
<organism evidence="2 3">
    <name type="scientific">Sandaracinus amylolyticus</name>
    <dbReference type="NCBI Taxonomy" id="927083"/>
    <lineage>
        <taxon>Bacteria</taxon>
        <taxon>Pseudomonadati</taxon>
        <taxon>Myxococcota</taxon>
        <taxon>Polyangia</taxon>
        <taxon>Polyangiales</taxon>
        <taxon>Sandaracinaceae</taxon>
        <taxon>Sandaracinus</taxon>
    </lineage>
</organism>
<gene>
    <name evidence="2" type="ORF">DB32_001361</name>
</gene>
<feature type="transmembrane region" description="Helical" evidence="1">
    <location>
        <begin position="176"/>
        <end position="195"/>
    </location>
</feature>
<sequence>MRPEVLMNSLFALALSTPIWGFSLQPPVLGAPVVVPDVASQVRTVVVEEGYYDDDYGIDTAAEASAEARNLALMDWTRALNVTTTIAMAVTGAFGIIQFYDEYHFESEYSATPCGMGAQGDPVFDYCGDSTPVPHLIGAGVSAGALISTFIVSTQIDFDRAARRDGDWRTYETTRWIALALGILQAGAGAFLANIDRTDVLNYEDPDDFDIMQGFAVAHAALGVANVGMNLANSILLF</sequence>
<evidence type="ECO:0000256" key="1">
    <source>
        <dbReference type="SAM" id="Phobius"/>
    </source>
</evidence>
<keyword evidence="3" id="KW-1185">Reference proteome</keyword>
<feature type="transmembrane region" description="Helical" evidence="1">
    <location>
        <begin position="215"/>
        <end position="237"/>
    </location>
</feature>
<proteinExistence type="predicted"/>
<dbReference type="KEGG" id="samy:DB32_001361"/>
<protein>
    <submittedName>
        <fullName evidence="2">Uncharacterized protein</fullName>
    </submittedName>
</protein>
<dbReference type="AlphaFoldDB" id="A0A0F6W0B6"/>
<keyword evidence="1" id="KW-0472">Membrane</keyword>